<dbReference type="InterPro" id="IPR008258">
    <property type="entry name" value="Transglycosylase_SLT_dom_1"/>
</dbReference>
<accession>A0ABP8L9Z5</accession>
<evidence type="ECO:0000259" key="4">
    <source>
        <dbReference type="Pfam" id="PF01464"/>
    </source>
</evidence>
<dbReference type="RefSeq" id="WP_345064464.1">
    <property type="nucleotide sequence ID" value="NZ_BAABEX010000013.1"/>
</dbReference>
<dbReference type="EMBL" id="BAABEX010000013">
    <property type="protein sequence ID" value="GAA4425697.1"/>
    <property type="molecule type" value="Genomic_DNA"/>
</dbReference>
<sequence>MQWHKILTPLLGSLMIALAAPAVQAQPRGDDVLLEMQQAFRKGDRKRLEQLLPQARGHALEPLAAYWELRARLAEASPAEVQAFLQRYAGSYYEDRLRNDWLLLLGQRRDWARFAEAHPAYRMGDDREVRCYAALIEDIKGTGSSALADDVRRQWYAQREADDGCTHAASELFASRKLTALDIWRKARMGAEANRPRVVRNAVEIVAPDALGRLREVLDSPAKHLAAHSSARGKARQELVVLALIRMAATDADAAAAQLDGKWGVHLSVEERNWVWGVIGKQAAQRLSPDALSYYGNVTREADLSDDLLAWQVRAALRAGQWRVVRRAVEAMSDEARNDPTWVYWRARALLAGRPTEADRAQAQQAFESIAGTRGFYEQLALEELGQRISTPPAPAPLTAEEKAAARANPGLNRGLYAILMGLRAEGVREWNYSTNLHTPGGMADRELLAAADFACQREVWDRCINTSERTRGVIDVTQRFPMPFRAAVVERSQAIGLDPAYVYGLIRQESRFIMDARSHVGASGLMQVMPATARWTAKKIGLTNFTPDQINDRDTNIAIGTAYLKLALDDFAGSMPLAAAAYNAGPGRPRNWRNGPVLEGAIWAENVPFSETRDYVKKVLANTTNYAAILTGQPQSLKARLGTVGPRDAAAPEPNRDLP</sequence>
<reference evidence="6" key="1">
    <citation type="journal article" date="2019" name="Int. J. Syst. Evol. Microbiol.">
        <title>The Global Catalogue of Microorganisms (GCM) 10K type strain sequencing project: providing services to taxonomists for standard genome sequencing and annotation.</title>
        <authorList>
            <consortium name="The Broad Institute Genomics Platform"/>
            <consortium name="The Broad Institute Genome Sequencing Center for Infectious Disease"/>
            <person name="Wu L."/>
            <person name="Ma J."/>
        </authorList>
    </citation>
    <scope>NUCLEOTIDE SEQUENCE [LARGE SCALE GENOMIC DNA]</scope>
    <source>
        <strain evidence="6">JCM 31890</strain>
    </source>
</reference>
<dbReference type="CDD" id="cd13401">
    <property type="entry name" value="Slt70-like"/>
    <property type="match status" value="1"/>
</dbReference>
<feature type="chain" id="PRO_5045790164" evidence="3">
    <location>
        <begin position="26"/>
        <end position="660"/>
    </location>
</feature>
<name>A0ABP8L9Z5_9BURK</name>
<organism evidence="5 6">
    <name type="scientific">Acidovorax lacteus</name>
    <dbReference type="NCBI Taxonomy" id="1924988"/>
    <lineage>
        <taxon>Bacteria</taxon>
        <taxon>Pseudomonadati</taxon>
        <taxon>Pseudomonadota</taxon>
        <taxon>Betaproteobacteria</taxon>
        <taxon>Burkholderiales</taxon>
        <taxon>Comamonadaceae</taxon>
        <taxon>Acidovorax</taxon>
    </lineage>
</organism>
<gene>
    <name evidence="5" type="ORF">GCM10023090_21020</name>
</gene>
<keyword evidence="6" id="KW-1185">Reference proteome</keyword>
<evidence type="ECO:0000256" key="2">
    <source>
        <dbReference type="ARBA" id="ARBA00022729"/>
    </source>
</evidence>
<dbReference type="PANTHER" id="PTHR37423:SF5">
    <property type="entry name" value="SOLUBLE LYTIC MUREIN TRANSGLYCOSYLASE"/>
    <property type="match status" value="1"/>
</dbReference>
<evidence type="ECO:0000313" key="5">
    <source>
        <dbReference type="EMBL" id="GAA4425697.1"/>
    </source>
</evidence>
<dbReference type="PANTHER" id="PTHR37423">
    <property type="entry name" value="SOLUBLE LYTIC MUREIN TRANSGLYCOSYLASE-RELATED"/>
    <property type="match status" value="1"/>
</dbReference>
<keyword evidence="2 3" id="KW-0732">Signal</keyword>
<evidence type="ECO:0000313" key="6">
    <source>
        <dbReference type="Proteomes" id="UP001501788"/>
    </source>
</evidence>
<dbReference type="Gene3D" id="1.10.530.10">
    <property type="match status" value="1"/>
</dbReference>
<dbReference type="InterPro" id="IPR023346">
    <property type="entry name" value="Lysozyme-like_dom_sf"/>
</dbReference>
<comment type="caution">
    <text evidence="5">The sequence shown here is derived from an EMBL/GenBank/DDBJ whole genome shotgun (WGS) entry which is preliminary data.</text>
</comment>
<feature type="signal peptide" evidence="3">
    <location>
        <begin position="1"/>
        <end position="25"/>
    </location>
</feature>
<dbReference type="InterPro" id="IPR008939">
    <property type="entry name" value="Lytic_TGlycosylase_superhlx_U"/>
</dbReference>
<dbReference type="SUPFAM" id="SSF48435">
    <property type="entry name" value="Bacterial muramidases"/>
    <property type="match status" value="1"/>
</dbReference>
<feature type="domain" description="Transglycosylase SLT" evidence="4">
    <location>
        <begin position="491"/>
        <end position="595"/>
    </location>
</feature>
<evidence type="ECO:0000256" key="3">
    <source>
        <dbReference type="SAM" id="SignalP"/>
    </source>
</evidence>
<dbReference type="Gene3D" id="1.25.20.10">
    <property type="entry name" value="Bacterial muramidases"/>
    <property type="match status" value="1"/>
</dbReference>
<protein>
    <submittedName>
        <fullName evidence="5">Lytic transglycosylase domain-containing protein</fullName>
    </submittedName>
</protein>
<comment type="similarity">
    <text evidence="1">Belongs to the transglycosylase Slt family.</text>
</comment>
<evidence type="ECO:0000256" key="1">
    <source>
        <dbReference type="ARBA" id="ARBA00007734"/>
    </source>
</evidence>
<dbReference type="SUPFAM" id="SSF53955">
    <property type="entry name" value="Lysozyme-like"/>
    <property type="match status" value="1"/>
</dbReference>
<proteinExistence type="inferred from homology"/>
<dbReference type="Pfam" id="PF01464">
    <property type="entry name" value="SLT"/>
    <property type="match status" value="1"/>
</dbReference>
<dbReference type="Proteomes" id="UP001501788">
    <property type="component" value="Unassembled WGS sequence"/>
</dbReference>